<dbReference type="EMBL" id="CAEZUR010000016">
    <property type="protein sequence ID" value="CAB4603238.1"/>
    <property type="molecule type" value="Genomic_DNA"/>
</dbReference>
<dbReference type="InterPro" id="IPR000914">
    <property type="entry name" value="SBP_5_dom"/>
</dbReference>
<evidence type="ECO:0000259" key="1">
    <source>
        <dbReference type="Pfam" id="PF00496"/>
    </source>
</evidence>
<name>A0A6J6B9J5_9ZZZZ</name>
<dbReference type="GO" id="GO:0015833">
    <property type="term" value="P:peptide transport"/>
    <property type="evidence" value="ECO:0007669"/>
    <property type="project" value="TreeGrafter"/>
</dbReference>
<dbReference type="SUPFAM" id="SSF53850">
    <property type="entry name" value="Periplasmic binding protein-like II"/>
    <property type="match status" value="1"/>
</dbReference>
<dbReference type="GO" id="GO:1904680">
    <property type="term" value="F:peptide transmembrane transporter activity"/>
    <property type="evidence" value="ECO:0007669"/>
    <property type="project" value="TreeGrafter"/>
</dbReference>
<organism evidence="2">
    <name type="scientific">freshwater metagenome</name>
    <dbReference type="NCBI Taxonomy" id="449393"/>
    <lineage>
        <taxon>unclassified sequences</taxon>
        <taxon>metagenomes</taxon>
        <taxon>ecological metagenomes</taxon>
    </lineage>
</organism>
<dbReference type="PANTHER" id="PTHR30290:SF83">
    <property type="entry name" value="ABC TRANSPORTER SUBSTRATE-BINDING PROTEIN"/>
    <property type="match status" value="1"/>
</dbReference>
<evidence type="ECO:0000313" key="2">
    <source>
        <dbReference type="EMBL" id="CAB4535701.1"/>
    </source>
</evidence>
<dbReference type="InterPro" id="IPR039424">
    <property type="entry name" value="SBP_5"/>
</dbReference>
<dbReference type="PROSITE" id="PS51257">
    <property type="entry name" value="PROKAR_LIPOPROTEIN"/>
    <property type="match status" value="1"/>
</dbReference>
<protein>
    <submittedName>
        <fullName evidence="2">Unannotated protein</fullName>
    </submittedName>
</protein>
<dbReference type="AlphaFoldDB" id="A0A6J6B9J5"/>
<feature type="domain" description="Solute-binding protein family 5" evidence="1">
    <location>
        <begin position="85"/>
        <end position="500"/>
    </location>
</feature>
<gene>
    <name evidence="2" type="ORF">UFOPK1433_00209</name>
    <name evidence="3" type="ORF">UFOPK1843_00317</name>
</gene>
<dbReference type="PANTHER" id="PTHR30290">
    <property type="entry name" value="PERIPLASMIC BINDING COMPONENT OF ABC TRANSPORTER"/>
    <property type="match status" value="1"/>
</dbReference>
<sequence>MLKSKKSLKLALATLSAAALAGGLLTGCAPANAGGTITYLTQAEAWTHADPQRNYTGMHIAWFGSYLQRTLTAYDRAKGADGSAIVPDLATDLGTASNGNKKWEFTLRDGSTFEDGSPITCEDIKYGVSRTFATDIITDGPTYAISMLDVPSAEDGSSAYKGPYSTDAANDTASFDKAVTCSADHKTITFNLKRPVGDFNYTVTYLSFSPVPKAKDDGDQYDMHPVSTGPYKIKSYKINGSMVLVRNEKWSASSDPLRANRANPDKIVVKFGQSPEVTDQIMLADKDKVAVSLDALLPTNLSKVFDDKGNVLAKYEGRALNVYDPYVRYAAVNVKKLNCLPVRQAIYYAKNFDSLITLSGGQAFNGDPADGVIKPLMGLDYAPTGWAAGDPDWKPEGNIEKAKSLMDQAKTECPDLYARATDPNQGIFYDVADTPTSKSASAIWIESMAAIGVTMKFNFIEPGKYYSIVLDATKQGDLSAGGWAPDWANASTVVPELFTAEGGFPMSQNWDDPAYAEFKKRSDANLSETDRVKQGKEWAALNKYAMDQMWVIPGVFSKTQEIWGSKIGGAFFWEPQGSLSFGDLYIKK</sequence>
<evidence type="ECO:0000313" key="3">
    <source>
        <dbReference type="EMBL" id="CAB4603238.1"/>
    </source>
</evidence>
<dbReference type="Gene3D" id="3.10.105.10">
    <property type="entry name" value="Dipeptide-binding Protein, Domain 3"/>
    <property type="match status" value="1"/>
</dbReference>
<dbReference type="EMBL" id="CAEZSN010000014">
    <property type="protein sequence ID" value="CAB4535701.1"/>
    <property type="molecule type" value="Genomic_DNA"/>
</dbReference>
<accession>A0A6J6B9J5</accession>
<reference evidence="2" key="1">
    <citation type="submission" date="2020-05" db="EMBL/GenBank/DDBJ databases">
        <authorList>
            <person name="Chiriac C."/>
            <person name="Salcher M."/>
            <person name="Ghai R."/>
            <person name="Kavagutti S V."/>
        </authorList>
    </citation>
    <scope>NUCLEOTIDE SEQUENCE</scope>
</reference>
<dbReference type="Gene3D" id="3.40.190.10">
    <property type="entry name" value="Periplasmic binding protein-like II"/>
    <property type="match status" value="1"/>
</dbReference>
<proteinExistence type="predicted"/>
<dbReference type="Pfam" id="PF00496">
    <property type="entry name" value="SBP_bac_5"/>
    <property type="match status" value="1"/>
</dbReference>